<name>A0ACC0A000_CATRO</name>
<accession>A0ACC0A000</accession>
<reference evidence="2" key="1">
    <citation type="journal article" date="2023" name="Nat. Plants">
        <title>Single-cell RNA sequencing provides a high-resolution roadmap for understanding the multicellular compartmentation of specialized metabolism.</title>
        <authorList>
            <person name="Sun S."/>
            <person name="Shen X."/>
            <person name="Li Y."/>
            <person name="Li Y."/>
            <person name="Wang S."/>
            <person name="Li R."/>
            <person name="Zhang H."/>
            <person name="Shen G."/>
            <person name="Guo B."/>
            <person name="Wei J."/>
            <person name="Xu J."/>
            <person name="St-Pierre B."/>
            <person name="Chen S."/>
            <person name="Sun C."/>
        </authorList>
    </citation>
    <scope>NUCLEOTIDE SEQUENCE [LARGE SCALE GENOMIC DNA]</scope>
</reference>
<sequence length="191" mass="21764">MEEEYQDPPPINLSFSPPQIEKRTMEDYAQPSITRVQSSIARPPEFVALQQDDQSKVDSEEVHTLMDKLDEPDVEKKTAKKEDLKEPPRPSLKSSLEEPPESELKPLSNHLKHAFLRENSTLLKPTADSRPRPTARSRSRVQLRVGSNRRPLKSTATSSKRTITFRKAQVNDTEIEPIQNPTTPAFFPILI</sequence>
<organism evidence="1 2">
    <name type="scientific">Catharanthus roseus</name>
    <name type="common">Madagascar periwinkle</name>
    <name type="synonym">Vinca rosea</name>
    <dbReference type="NCBI Taxonomy" id="4058"/>
    <lineage>
        <taxon>Eukaryota</taxon>
        <taxon>Viridiplantae</taxon>
        <taxon>Streptophyta</taxon>
        <taxon>Embryophyta</taxon>
        <taxon>Tracheophyta</taxon>
        <taxon>Spermatophyta</taxon>
        <taxon>Magnoliopsida</taxon>
        <taxon>eudicotyledons</taxon>
        <taxon>Gunneridae</taxon>
        <taxon>Pentapetalae</taxon>
        <taxon>asterids</taxon>
        <taxon>lamiids</taxon>
        <taxon>Gentianales</taxon>
        <taxon>Apocynaceae</taxon>
        <taxon>Rauvolfioideae</taxon>
        <taxon>Vinceae</taxon>
        <taxon>Catharanthinae</taxon>
        <taxon>Catharanthus</taxon>
    </lineage>
</organism>
<dbReference type="EMBL" id="CM044707">
    <property type="protein sequence ID" value="KAI5654086.1"/>
    <property type="molecule type" value="Genomic_DNA"/>
</dbReference>
<gene>
    <name evidence="1" type="ORF">M9H77_31273</name>
</gene>
<keyword evidence="2" id="KW-1185">Reference proteome</keyword>
<evidence type="ECO:0000313" key="2">
    <source>
        <dbReference type="Proteomes" id="UP001060085"/>
    </source>
</evidence>
<dbReference type="Proteomes" id="UP001060085">
    <property type="component" value="Linkage Group LG07"/>
</dbReference>
<protein>
    <submittedName>
        <fullName evidence="1">Uncharacterized protein</fullName>
    </submittedName>
</protein>
<proteinExistence type="predicted"/>
<evidence type="ECO:0000313" key="1">
    <source>
        <dbReference type="EMBL" id="KAI5654086.1"/>
    </source>
</evidence>
<comment type="caution">
    <text evidence="1">The sequence shown here is derived from an EMBL/GenBank/DDBJ whole genome shotgun (WGS) entry which is preliminary data.</text>
</comment>